<accession>Q3JAS4</accession>
<evidence type="ECO:0000256" key="5">
    <source>
        <dbReference type="ARBA" id="ARBA00022833"/>
    </source>
</evidence>
<dbReference type="PANTHER" id="PTHR30405:SF25">
    <property type="entry name" value="RNA-GUIDED DNA ENDONUCLEASE INSQ-RELATED"/>
    <property type="match status" value="1"/>
</dbReference>
<evidence type="ECO:0000256" key="4">
    <source>
        <dbReference type="ARBA" id="ARBA00022723"/>
    </source>
</evidence>
<dbReference type="FunCoup" id="Q3JAS4">
    <property type="interactions" value="36"/>
</dbReference>
<evidence type="ECO:0000313" key="11">
    <source>
        <dbReference type="EMBL" id="ABA58072.1"/>
    </source>
</evidence>
<dbReference type="InterPro" id="IPR021027">
    <property type="entry name" value="Transposase_put_HTH"/>
</dbReference>
<proteinExistence type="inferred from homology"/>
<evidence type="ECO:0000256" key="7">
    <source>
        <dbReference type="ARBA" id="ARBA00023172"/>
    </source>
</evidence>
<keyword evidence="6" id="KW-0238">DNA-binding</keyword>
<keyword evidence="5" id="KW-0862">Zinc</keyword>
<dbReference type="InterPro" id="IPR010095">
    <property type="entry name" value="Cas12f1-like_TNB"/>
</dbReference>
<dbReference type="GO" id="GO:0006310">
    <property type="term" value="P:DNA recombination"/>
    <property type="evidence" value="ECO:0007669"/>
    <property type="project" value="UniProtKB-KW"/>
</dbReference>
<dbReference type="GO" id="GO:0003677">
    <property type="term" value="F:DNA binding"/>
    <property type="evidence" value="ECO:0007669"/>
    <property type="project" value="UniProtKB-KW"/>
</dbReference>
<dbReference type="InterPro" id="IPR001959">
    <property type="entry name" value="Transposase"/>
</dbReference>
<dbReference type="eggNOG" id="COG0675">
    <property type="taxonomic scope" value="Bacteria"/>
</dbReference>
<evidence type="ECO:0000313" key="12">
    <source>
        <dbReference type="Proteomes" id="UP000006838"/>
    </source>
</evidence>
<dbReference type="Proteomes" id="UP000006838">
    <property type="component" value="Chromosome"/>
</dbReference>
<keyword evidence="3" id="KW-0815">Transposition</keyword>
<name>Q3JAS4_NITOC</name>
<dbReference type="NCBIfam" id="NF040570">
    <property type="entry name" value="guided_TnpB"/>
    <property type="match status" value="1"/>
</dbReference>
<evidence type="ECO:0000259" key="9">
    <source>
        <dbReference type="Pfam" id="PF07282"/>
    </source>
</evidence>
<evidence type="ECO:0000256" key="2">
    <source>
        <dbReference type="ARBA" id="ARBA00011044"/>
    </source>
</evidence>
<evidence type="ECO:0000259" key="10">
    <source>
        <dbReference type="Pfam" id="PF12323"/>
    </source>
</evidence>
<dbReference type="InParanoid" id="Q3JAS4"/>
<evidence type="ECO:0000256" key="3">
    <source>
        <dbReference type="ARBA" id="ARBA00022578"/>
    </source>
</evidence>
<gene>
    <name evidence="11" type="ordered locus">Noc_1594</name>
</gene>
<dbReference type="Pfam" id="PF01385">
    <property type="entry name" value="OrfB_IS605"/>
    <property type="match status" value="1"/>
</dbReference>
<dbReference type="AlphaFoldDB" id="Q3JAS4"/>
<reference evidence="12" key="1">
    <citation type="journal article" date="2006" name="Appl. Environ. Microbiol.">
        <title>Complete genome sequence of the marine, chemolithoautotrophic, ammonia-oxidizing bacterium Nitrosococcus oceani ATCC 19707.</title>
        <authorList>
            <person name="Klotz M.G."/>
            <person name="Arp D.J."/>
            <person name="Chain P.S.G."/>
            <person name="El-Sheikh A.F."/>
            <person name="Hauser L.J."/>
            <person name="Hommes N.G."/>
            <person name="Larimer F.W."/>
            <person name="Malfatti S.A."/>
            <person name="Norton J.M."/>
            <person name="Poret-Peterson A.T."/>
            <person name="Vergez L.M."/>
            <person name="Ward B.B."/>
        </authorList>
    </citation>
    <scope>NUCLEOTIDE SEQUENCE [LARGE SCALE GENOMIC DNA]</scope>
    <source>
        <strain evidence="12">ATCC 19707 / BCRC 17464 / NCIMB 11848 / C-107</strain>
    </source>
</reference>
<evidence type="ECO:0000256" key="6">
    <source>
        <dbReference type="ARBA" id="ARBA00023125"/>
    </source>
</evidence>
<evidence type="ECO:0000259" key="8">
    <source>
        <dbReference type="Pfam" id="PF01385"/>
    </source>
</evidence>
<evidence type="ECO:0000256" key="1">
    <source>
        <dbReference type="ARBA" id="ARBA00008761"/>
    </source>
</evidence>
<organism evidence="11 12">
    <name type="scientific">Nitrosococcus oceani (strain ATCC 19707 / BCRC 17464 / JCM 30415 / NCIMB 11848 / C-107)</name>
    <dbReference type="NCBI Taxonomy" id="323261"/>
    <lineage>
        <taxon>Bacteria</taxon>
        <taxon>Pseudomonadati</taxon>
        <taxon>Pseudomonadota</taxon>
        <taxon>Gammaproteobacteria</taxon>
        <taxon>Chromatiales</taxon>
        <taxon>Chromatiaceae</taxon>
        <taxon>Nitrosococcus</taxon>
    </lineage>
</organism>
<dbReference type="GO" id="GO:0032196">
    <property type="term" value="P:transposition"/>
    <property type="evidence" value="ECO:0007669"/>
    <property type="project" value="UniProtKB-KW"/>
</dbReference>
<feature type="domain" description="Probable transposase IS891/IS1136/IS1341" evidence="8">
    <location>
        <begin position="184"/>
        <end position="290"/>
    </location>
</feature>
<feature type="domain" description="Cas12f1-like TNB" evidence="9">
    <location>
        <begin position="303"/>
        <end position="368"/>
    </location>
</feature>
<comment type="similarity">
    <text evidence="2">In the N-terminal section; belongs to the transposase 2 family.</text>
</comment>
<feature type="domain" description="Transposase putative helix-turn-helix" evidence="10">
    <location>
        <begin position="10"/>
        <end position="56"/>
    </location>
</feature>
<keyword evidence="7" id="KW-0233">DNA recombination</keyword>
<dbReference type="EMBL" id="CP000127">
    <property type="protein sequence ID" value="ABA58072.1"/>
    <property type="molecule type" value="Genomic_DNA"/>
</dbReference>
<keyword evidence="12" id="KW-1185">Reference proteome</keyword>
<dbReference type="Pfam" id="PF07282">
    <property type="entry name" value="Cas12f1-like_TNB"/>
    <property type="match status" value="1"/>
</dbReference>
<dbReference type="PANTHER" id="PTHR30405">
    <property type="entry name" value="TRANSPOSASE"/>
    <property type="match status" value="1"/>
</dbReference>
<dbReference type="NCBIfam" id="TIGR01766">
    <property type="entry name" value="IS200/IS605 family accessory protein TnpB-like domain"/>
    <property type="match status" value="1"/>
</dbReference>
<dbReference type="KEGG" id="noc:Noc_1594"/>
<dbReference type="HOGENOM" id="CLU_032903_0_0_6"/>
<sequence length="393" mass="45200">MYTSLYHVYMITQRAYKFRFYPTPTQKRQLALEFGHARFVWNWALETRTKAYQERGERLNNIGLSRQLTALKKAEYPWLSEATAGCHTQKLRDQDTAFKNFFAGRAKYPRFKRRHHTQSVRYQLDQRHVARNFNAESQRLRLPKLEALKLKWSRDIEGIPKMVTVSKDPAGHYFVSMACEVTIVPLPARRNALGVDVGVKDIAITSEGWKSGAPKYTDRYARQLKRAQRRLSKRQKGSGRRYQQRQRVARIHARIKDSRRDFLHQISSKLINENQVICLEDLHIKGMLRNRRLSKAIADCGLYELRRQIEYKAAWTGRDVLIVDRWAPTSKTCSACGTVQESMALKVRAWTCGCGASHDRDINAAKNVLFFGTAGSAGTSKARGAVKPPRAVA</sequence>
<dbReference type="Pfam" id="PF12323">
    <property type="entry name" value="HTH_OrfB_IS605"/>
    <property type="match status" value="1"/>
</dbReference>
<comment type="similarity">
    <text evidence="1">In the C-terminal section; belongs to the transposase 35 family.</text>
</comment>
<dbReference type="GO" id="GO:0046872">
    <property type="term" value="F:metal ion binding"/>
    <property type="evidence" value="ECO:0007669"/>
    <property type="project" value="UniProtKB-KW"/>
</dbReference>
<keyword evidence="4" id="KW-0479">Metal-binding</keyword>
<dbReference type="InterPro" id="IPR051399">
    <property type="entry name" value="RNA-guided_DNA_endo/Transpos"/>
</dbReference>
<protein>
    <submittedName>
        <fullName evidence="11">Transposase</fullName>
    </submittedName>
</protein>